<dbReference type="EMBL" id="CAADEX010000014">
    <property type="protein sequence ID" value="VFJ46763.1"/>
    <property type="molecule type" value="Genomic_DNA"/>
</dbReference>
<dbReference type="AlphaFoldDB" id="A0A450S4Q0"/>
<feature type="region of interest" description="Disordered" evidence="1">
    <location>
        <begin position="54"/>
        <end position="85"/>
    </location>
</feature>
<proteinExistence type="predicted"/>
<gene>
    <name evidence="2" type="ORF">BECKDK2373B_GA0170837_101420</name>
</gene>
<evidence type="ECO:0000313" key="2">
    <source>
        <dbReference type="EMBL" id="VFJ46763.1"/>
    </source>
</evidence>
<evidence type="ECO:0000256" key="1">
    <source>
        <dbReference type="SAM" id="MobiDB-lite"/>
    </source>
</evidence>
<feature type="compositionally biased region" description="Basic and acidic residues" evidence="1">
    <location>
        <begin position="66"/>
        <end position="81"/>
    </location>
</feature>
<organism evidence="2">
    <name type="scientific">Candidatus Kentrum sp. DK</name>
    <dbReference type="NCBI Taxonomy" id="2126562"/>
    <lineage>
        <taxon>Bacteria</taxon>
        <taxon>Pseudomonadati</taxon>
        <taxon>Pseudomonadota</taxon>
        <taxon>Gammaproteobacteria</taxon>
        <taxon>Candidatus Kentrum</taxon>
    </lineage>
</organism>
<reference evidence="2" key="1">
    <citation type="submission" date="2019-02" db="EMBL/GenBank/DDBJ databases">
        <authorList>
            <person name="Gruber-Vodicka R. H."/>
            <person name="Seah K. B. B."/>
        </authorList>
    </citation>
    <scope>NUCLEOTIDE SEQUENCE</scope>
    <source>
        <strain evidence="2">BECK_DK47</strain>
    </source>
</reference>
<name>A0A450S4Q0_9GAMM</name>
<protein>
    <submittedName>
        <fullName evidence="2">Uncharacterized protein</fullName>
    </submittedName>
</protein>
<accession>A0A450S4Q0</accession>
<sequence length="197" mass="22722">MRFALRSHRHPTPIRKIIGNNIPIEPHAKVGSCFITRRKLTRKRSLYAIPSRNLTQPRECSSRIPGTKDKPTSNQREKECPRNTLKSRKKTRYSVRDFCTTIRPFLVFCERFWESREASENNYAFLASYSLKIKVGSKNSFSAKLCVLCASAVKKEKIATAEAQSTQSFAEKKNQRVNRNTRQRSDLVVALATLWNK</sequence>